<dbReference type="Proteomes" id="UP000078286">
    <property type="component" value="Unassembled WGS sequence"/>
</dbReference>
<evidence type="ECO:0000313" key="2">
    <source>
        <dbReference type="Proteomes" id="UP000078286"/>
    </source>
</evidence>
<sequence length="116" mass="13178">MHLNHCEAELIQIIKKENGLFLSSYQICQSLGDAYSVLWQQIQSEYGTEDGSAEMGTGAGKHYSPASYVAHSLEHLRKLHPQIKKEYFRCKGVTFESGRIEPGYTGNILTIWAWQK</sequence>
<dbReference type="RefSeq" id="WP_064553971.1">
    <property type="nucleotide sequence ID" value="NZ_LXEO01000013.1"/>
</dbReference>
<gene>
    <name evidence="1" type="ORF">M979_0994</name>
</gene>
<protein>
    <submittedName>
        <fullName evidence="1">Uncharacterized protein</fullName>
    </submittedName>
</protein>
<reference evidence="1 2" key="1">
    <citation type="submission" date="2016-04" db="EMBL/GenBank/DDBJ databases">
        <title>ATOL: Assembling a taxonomically balanced genome-scale reconstruction of the evolutionary history of the Enterobacteriaceae.</title>
        <authorList>
            <person name="Plunkett G.III."/>
            <person name="Neeno-Eckwall E.C."/>
            <person name="Glasner J.D."/>
            <person name="Perna N.T."/>
        </authorList>
    </citation>
    <scope>NUCLEOTIDE SEQUENCE [LARGE SCALE GENOMIC DNA]</scope>
    <source>
        <strain evidence="1 2">ATCC 51607</strain>
    </source>
</reference>
<dbReference type="PATRIC" id="fig|1354255.3.peg.1020"/>
<evidence type="ECO:0000313" key="1">
    <source>
        <dbReference type="EMBL" id="OAT19945.1"/>
    </source>
</evidence>
<name>A0A1B7HWB5_9ENTR</name>
<accession>A0A1B7HWB5</accession>
<keyword evidence="2" id="KW-1185">Reference proteome</keyword>
<comment type="caution">
    <text evidence="1">The sequence shown here is derived from an EMBL/GenBank/DDBJ whole genome shotgun (WGS) entry which is preliminary data.</text>
</comment>
<dbReference type="EMBL" id="LXEO01000013">
    <property type="protein sequence ID" value="OAT19945.1"/>
    <property type="molecule type" value="Genomic_DNA"/>
</dbReference>
<organism evidence="1 2">
    <name type="scientific">Buttiauxella noackiae ATCC 51607</name>
    <dbReference type="NCBI Taxonomy" id="1354255"/>
    <lineage>
        <taxon>Bacteria</taxon>
        <taxon>Pseudomonadati</taxon>
        <taxon>Pseudomonadota</taxon>
        <taxon>Gammaproteobacteria</taxon>
        <taxon>Enterobacterales</taxon>
        <taxon>Enterobacteriaceae</taxon>
        <taxon>Buttiauxella</taxon>
    </lineage>
</organism>
<proteinExistence type="predicted"/>
<dbReference type="AlphaFoldDB" id="A0A1B7HWB5"/>